<evidence type="ECO:0000313" key="12">
    <source>
        <dbReference type="Proteomes" id="UP000249324"/>
    </source>
</evidence>
<evidence type="ECO:0000256" key="5">
    <source>
        <dbReference type="ARBA" id="ARBA00022777"/>
    </source>
</evidence>
<dbReference type="EC" id="2.7.11.1" evidence="1"/>
<keyword evidence="3 10" id="KW-0808">Transferase</keyword>
<feature type="domain" description="Protein kinase" evidence="9">
    <location>
        <begin position="10"/>
        <end position="242"/>
    </location>
</feature>
<keyword evidence="4" id="KW-0547">Nucleotide-binding</keyword>
<evidence type="ECO:0000256" key="2">
    <source>
        <dbReference type="ARBA" id="ARBA00022527"/>
    </source>
</evidence>
<reference evidence="10 12" key="3">
    <citation type="journal article" date="2021" name="BMC Genomics">
        <title>Genome-resolved metagenome and metatranscriptome analyses of thermophilic composting reveal key bacterial players and their metabolic interactions.</title>
        <authorList>
            <person name="Braga L.P.P."/>
            <person name="Pereira R.V."/>
            <person name="Martins L.F."/>
            <person name="Moura L.M.S."/>
            <person name="Sanchez F.B."/>
            <person name="Patane J.S.L."/>
            <person name="da Silva A.M."/>
            <person name="Setubal J.C."/>
        </authorList>
    </citation>
    <scope>NUCLEOTIDE SEQUENCE [LARGE SCALE GENOMIC DNA]</scope>
    <source>
        <strain evidence="10">ZC4RG45</strain>
    </source>
</reference>
<organism evidence="11">
    <name type="scientific">Thermocrispum agreste</name>
    <dbReference type="NCBI Taxonomy" id="37925"/>
    <lineage>
        <taxon>Bacteria</taxon>
        <taxon>Bacillati</taxon>
        <taxon>Actinomycetota</taxon>
        <taxon>Actinomycetes</taxon>
        <taxon>Pseudonocardiales</taxon>
        <taxon>Pseudonocardiaceae</taxon>
        <taxon>Thermocrispum</taxon>
    </lineage>
</organism>
<dbReference type="CDD" id="cd14014">
    <property type="entry name" value="STKc_PknB_like"/>
    <property type="match status" value="1"/>
</dbReference>
<evidence type="ECO:0000256" key="6">
    <source>
        <dbReference type="ARBA" id="ARBA00022840"/>
    </source>
</evidence>
<sequence>MEGTLIGDRYRLSQPIGRGRAGFAWIAQDTRVHRTVVAKPVAVSNPQDISFALEQAKHAARLRHRCAVTVYDVFPEGPEVWLITEYVPSRSMAEFLTGHVRLGVADTTMLGTHVSAAVAAAHEIGLLHRAIEPSNILLADDGGVLITNFGIGGLDADADYQAPEVVGGSHPTPASDVFSLGATLFYAAEGYVPFTAGHETATFQHLAGTPLQPLLARMLFVDPTIRPAMAEVWSELRGSARTSRTGQATAGQHTGTVPLVGGSGTQPFAQQAAPAPGAPERSGQPTQSEATHQLGGHPADPRATQQPGGSPVSTGAAHQLGGQPMPAGVPQQLGEQPVYAGAARQLGEQPAYAGATRQPSSGAGAIPWPHQDLDLAQPRQQPPSGLRALGLPSPAVIAAAVVLAVLVGMAFAELVLIRS</sequence>
<dbReference type="PROSITE" id="PS50011">
    <property type="entry name" value="PROTEIN_KINASE_DOM"/>
    <property type="match status" value="1"/>
</dbReference>
<evidence type="ECO:0000313" key="11">
    <source>
        <dbReference type="EMBL" id="PZN00582.1"/>
    </source>
</evidence>
<dbReference type="PANTHER" id="PTHR43289:SF6">
    <property type="entry name" value="SERINE_THREONINE-PROTEIN KINASE NEKL-3"/>
    <property type="match status" value="1"/>
</dbReference>
<evidence type="ECO:0000256" key="1">
    <source>
        <dbReference type="ARBA" id="ARBA00012513"/>
    </source>
</evidence>
<keyword evidence="8" id="KW-0812">Transmembrane</keyword>
<evidence type="ECO:0000313" key="10">
    <source>
        <dbReference type="EMBL" id="MFO7192934.1"/>
    </source>
</evidence>
<dbReference type="InterPro" id="IPR011009">
    <property type="entry name" value="Kinase-like_dom_sf"/>
</dbReference>
<accession>A0A2W4JQ98</accession>
<dbReference type="Gene3D" id="1.10.510.10">
    <property type="entry name" value="Transferase(Phosphotransferase) domain 1"/>
    <property type="match status" value="1"/>
</dbReference>
<protein>
    <recommendedName>
        <fullName evidence="1">non-specific serine/threonine protein kinase</fullName>
        <ecNumber evidence="1">2.7.11.1</ecNumber>
    </recommendedName>
</protein>
<keyword evidence="2 11" id="KW-0723">Serine/threonine-protein kinase</keyword>
<keyword evidence="5 11" id="KW-0418">Kinase</keyword>
<keyword evidence="8" id="KW-0472">Membrane</keyword>
<dbReference type="GO" id="GO:0005524">
    <property type="term" value="F:ATP binding"/>
    <property type="evidence" value="ECO:0007669"/>
    <property type="project" value="UniProtKB-KW"/>
</dbReference>
<evidence type="ECO:0000259" key="9">
    <source>
        <dbReference type="PROSITE" id="PS50011"/>
    </source>
</evidence>
<feature type="transmembrane region" description="Helical" evidence="8">
    <location>
        <begin position="395"/>
        <end position="417"/>
    </location>
</feature>
<dbReference type="Proteomes" id="UP000249324">
    <property type="component" value="Unassembled WGS sequence"/>
</dbReference>
<dbReference type="PANTHER" id="PTHR43289">
    <property type="entry name" value="MITOGEN-ACTIVATED PROTEIN KINASE KINASE KINASE 20-RELATED"/>
    <property type="match status" value="1"/>
</dbReference>
<feature type="compositionally biased region" description="Polar residues" evidence="7">
    <location>
        <begin position="303"/>
        <end position="313"/>
    </location>
</feature>
<dbReference type="AlphaFoldDB" id="A0A2W4JQ98"/>
<reference evidence="11" key="1">
    <citation type="submission" date="2018-05" db="EMBL/GenBank/DDBJ databases">
        <authorList>
            <person name="Lanie J.A."/>
            <person name="Ng W.-L."/>
            <person name="Kazmierczak K.M."/>
            <person name="Andrzejewski T.M."/>
            <person name="Davidsen T.M."/>
            <person name="Wayne K.J."/>
            <person name="Tettelin H."/>
            <person name="Glass J.I."/>
            <person name="Rusch D."/>
            <person name="Podicherti R."/>
            <person name="Tsui H.-C.T."/>
            <person name="Winkler M.E."/>
        </authorList>
    </citation>
    <scope>NUCLEOTIDE SEQUENCE</scope>
    <source>
        <strain evidence="11">ZC4RG45</strain>
    </source>
</reference>
<dbReference type="EMBL" id="QGUI02000146">
    <property type="protein sequence ID" value="MFO7192934.1"/>
    <property type="molecule type" value="Genomic_DNA"/>
</dbReference>
<dbReference type="InterPro" id="IPR000719">
    <property type="entry name" value="Prot_kinase_dom"/>
</dbReference>
<dbReference type="STRING" id="1111738.GCA_000427905_01545"/>
<name>A0A2W4JQ98_9PSEU</name>
<proteinExistence type="predicted"/>
<feature type="region of interest" description="Disordered" evidence="7">
    <location>
        <begin position="350"/>
        <end position="386"/>
    </location>
</feature>
<evidence type="ECO:0000256" key="7">
    <source>
        <dbReference type="SAM" id="MobiDB-lite"/>
    </source>
</evidence>
<evidence type="ECO:0000256" key="3">
    <source>
        <dbReference type="ARBA" id="ARBA00022679"/>
    </source>
</evidence>
<dbReference type="GO" id="GO:0004674">
    <property type="term" value="F:protein serine/threonine kinase activity"/>
    <property type="evidence" value="ECO:0007669"/>
    <property type="project" value="UniProtKB-KW"/>
</dbReference>
<reference evidence="10" key="4">
    <citation type="submission" date="2023-08" db="EMBL/GenBank/DDBJ databases">
        <authorList>
            <person name="Guima S.E.S."/>
            <person name="Martins L.F."/>
            <person name="Silva A.M."/>
            <person name="Setubal J.C."/>
        </authorList>
    </citation>
    <scope>NUCLEOTIDE SEQUENCE</scope>
    <source>
        <strain evidence="10">ZC4RG45</strain>
    </source>
</reference>
<dbReference type="SUPFAM" id="SSF56112">
    <property type="entry name" value="Protein kinase-like (PK-like)"/>
    <property type="match status" value="1"/>
</dbReference>
<feature type="compositionally biased region" description="Low complexity" evidence="7">
    <location>
        <begin position="245"/>
        <end position="256"/>
    </location>
</feature>
<reference evidence="10" key="2">
    <citation type="submission" date="2018-05" db="EMBL/GenBank/DDBJ databases">
        <authorList>
            <person name="Moura L."/>
            <person name="Setubal J.C."/>
        </authorList>
    </citation>
    <scope>NUCLEOTIDE SEQUENCE</scope>
    <source>
        <strain evidence="10">ZC4RG45</strain>
    </source>
</reference>
<evidence type="ECO:0000256" key="4">
    <source>
        <dbReference type="ARBA" id="ARBA00022741"/>
    </source>
</evidence>
<feature type="compositionally biased region" description="Low complexity" evidence="7">
    <location>
        <begin position="266"/>
        <end position="279"/>
    </location>
</feature>
<feature type="region of interest" description="Disordered" evidence="7">
    <location>
        <begin position="241"/>
        <end position="332"/>
    </location>
</feature>
<keyword evidence="6" id="KW-0067">ATP-binding</keyword>
<evidence type="ECO:0000256" key="8">
    <source>
        <dbReference type="SAM" id="Phobius"/>
    </source>
</evidence>
<comment type="caution">
    <text evidence="11">The sequence shown here is derived from an EMBL/GenBank/DDBJ whole genome shotgun (WGS) entry which is preliminary data.</text>
</comment>
<keyword evidence="8" id="KW-1133">Transmembrane helix</keyword>
<gene>
    <name evidence="10" type="ORF">DIU77_011890</name>
    <name evidence="11" type="ORF">DIU77_03370</name>
</gene>
<dbReference type="Gene3D" id="3.30.200.20">
    <property type="entry name" value="Phosphorylase Kinase, domain 1"/>
    <property type="match status" value="1"/>
</dbReference>
<dbReference type="Pfam" id="PF00069">
    <property type="entry name" value="Pkinase"/>
    <property type="match status" value="1"/>
</dbReference>
<dbReference type="EMBL" id="QGUI01000080">
    <property type="protein sequence ID" value="PZN00582.1"/>
    <property type="molecule type" value="Genomic_DNA"/>
</dbReference>